<evidence type="ECO:0000313" key="1">
    <source>
        <dbReference type="EMBL" id="MDP9865806.1"/>
    </source>
</evidence>
<proteinExistence type="predicted"/>
<evidence type="ECO:0000313" key="2">
    <source>
        <dbReference type="Proteomes" id="UP001230426"/>
    </source>
</evidence>
<name>A0ABT9RAC0_9ACTN</name>
<dbReference type="RefSeq" id="WP_306865630.1">
    <property type="nucleotide sequence ID" value="NZ_JAUSRB010000002.1"/>
</dbReference>
<sequence length="201" mass="21695">MVDLEPPAFPFPFFGAGEANYYMWAEVHVRFAREPTSSQRAAIVGGVPAPLRGAVDWCEGRQLMVASGLSLHGAVVRAYPAAGGEADRVGEDGWLYAAPSRIAALNADIETWLRRVHGECPILAAYRAEDPDSGGTLLSPWHDWSLARLPDLLPELERVLDHGGHAPSMARGIMAMARRASRLPRIGVFAADVVSWTDGPA</sequence>
<dbReference type="EMBL" id="JAUSRB010000002">
    <property type="protein sequence ID" value="MDP9865806.1"/>
    <property type="molecule type" value="Genomic_DNA"/>
</dbReference>
<organism evidence="1 2">
    <name type="scientific">Streptosporangium brasiliense</name>
    <dbReference type="NCBI Taxonomy" id="47480"/>
    <lineage>
        <taxon>Bacteria</taxon>
        <taxon>Bacillati</taxon>
        <taxon>Actinomycetota</taxon>
        <taxon>Actinomycetes</taxon>
        <taxon>Streptosporangiales</taxon>
        <taxon>Streptosporangiaceae</taxon>
        <taxon>Streptosporangium</taxon>
    </lineage>
</organism>
<dbReference type="Proteomes" id="UP001230426">
    <property type="component" value="Unassembled WGS sequence"/>
</dbReference>
<accession>A0ABT9RAC0</accession>
<protein>
    <submittedName>
        <fullName evidence="1">Uncharacterized protein</fullName>
    </submittedName>
</protein>
<comment type="caution">
    <text evidence="1">The sequence shown here is derived from an EMBL/GenBank/DDBJ whole genome shotgun (WGS) entry which is preliminary data.</text>
</comment>
<gene>
    <name evidence="1" type="ORF">J2S55_005072</name>
</gene>
<reference evidence="1 2" key="1">
    <citation type="submission" date="2023-07" db="EMBL/GenBank/DDBJ databases">
        <title>Sequencing the genomes of 1000 actinobacteria strains.</title>
        <authorList>
            <person name="Klenk H.-P."/>
        </authorList>
    </citation>
    <scope>NUCLEOTIDE SEQUENCE [LARGE SCALE GENOMIC DNA]</scope>
    <source>
        <strain evidence="1 2">DSM 44109</strain>
    </source>
</reference>
<keyword evidence="2" id="KW-1185">Reference proteome</keyword>